<feature type="transmembrane region" description="Helical" evidence="1">
    <location>
        <begin position="6"/>
        <end position="23"/>
    </location>
</feature>
<keyword evidence="1" id="KW-0812">Transmembrane</keyword>
<protein>
    <submittedName>
        <fullName evidence="2">Uncharacterized protein</fullName>
    </submittedName>
</protein>
<evidence type="ECO:0000256" key="1">
    <source>
        <dbReference type="SAM" id="Phobius"/>
    </source>
</evidence>
<gene>
    <name evidence="2" type="ORF">HELGO_WM20334</name>
</gene>
<reference evidence="2" key="1">
    <citation type="submission" date="2020-01" db="EMBL/GenBank/DDBJ databases">
        <authorList>
            <person name="Meier V. D."/>
            <person name="Meier V D."/>
        </authorList>
    </citation>
    <scope>NUCLEOTIDE SEQUENCE</scope>
    <source>
        <strain evidence="2">HLG_WM_MAG_12</strain>
    </source>
</reference>
<dbReference type="AlphaFoldDB" id="A0A6S6SQU1"/>
<proteinExistence type="predicted"/>
<keyword evidence="1" id="KW-0472">Membrane</keyword>
<evidence type="ECO:0000313" key="2">
    <source>
        <dbReference type="EMBL" id="CAA6810839.1"/>
    </source>
</evidence>
<dbReference type="EMBL" id="CACVAW010000043">
    <property type="protein sequence ID" value="CAA6810839.1"/>
    <property type="molecule type" value="Genomic_DNA"/>
</dbReference>
<name>A0A6S6SQU1_9BACT</name>
<sequence length="77" mass="9219">MSYEFLFYIIVFFAVCYYLGIFINQKDENEIIFINKHKVPPLKGSNLFAKNSFDEIKKEKNSNNDIEELFENLEKEI</sequence>
<organism evidence="2">
    <name type="scientific">uncultured Campylobacterales bacterium</name>
    <dbReference type="NCBI Taxonomy" id="352960"/>
    <lineage>
        <taxon>Bacteria</taxon>
        <taxon>Pseudomonadati</taxon>
        <taxon>Campylobacterota</taxon>
        <taxon>Epsilonproteobacteria</taxon>
        <taxon>Campylobacterales</taxon>
        <taxon>environmental samples</taxon>
    </lineage>
</organism>
<accession>A0A6S6SQU1</accession>
<keyword evidence="1" id="KW-1133">Transmembrane helix</keyword>